<organism evidence="1 2">
    <name type="scientific">Saprolegnia parasitica (strain CBS 223.65)</name>
    <dbReference type="NCBI Taxonomy" id="695850"/>
    <lineage>
        <taxon>Eukaryota</taxon>
        <taxon>Sar</taxon>
        <taxon>Stramenopiles</taxon>
        <taxon>Oomycota</taxon>
        <taxon>Saprolegniomycetes</taxon>
        <taxon>Saprolegniales</taxon>
        <taxon>Saprolegniaceae</taxon>
        <taxon>Saprolegnia</taxon>
    </lineage>
</organism>
<evidence type="ECO:0000313" key="2">
    <source>
        <dbReference type="Proteomes" id="UP000030745"/>
    </source>
</evidence>
<dbReference type="OMA" id="CTRYFGH"/>
<sequence length="224" mass="23649">MDLDDDGLVGCLVLSDAGHVLADHALRPSGLRPAPLASLVATLQQFNHGQPMAMLMLQEQAVVVVSSNAAPILVVLVCAAEADAGFGRLVGANVLHICTRYFGHAALDGIVAGLKKETEAQSTAYTLSSALEGQAPANHCAFGAFEATVLSPFLDTAINLKRSLQRHPRAFFINSILDEVVPPAPHASALLHGILCVARDVVDNASTGFWTARPIGTARMRQPW</sequence>
<dbReference type="AlphaFoldDB" id="A0A067CXF7"/>
<dbReference type="EMBL" id="KK583198">
    <property type="protein sequence ID" value="KDO31497.1"/>
    <property type="molecule type" value="Genomic_DNA"/>
</dbReference>
<keyword evidence="2" id="KW-1185">Reference proteome</keyword>
<evidence type="ECO:0000313" key="1">
    <source>
        <dbReference type="EMBL" id="KDO31497.1"/>
    </source>
</evidence>
<dbReference type="RefSeq" id="XP_012198086.1">
    <property type="nucleotide sequence ID" value="XM_012342696.1"/>
</dbReference>
<dbReference type="KEGG" id="spar:SPRG_04111"/>
<dbReference type="Proteomes" id="UP000030745">
    <property type="component" value="Unassembled WGS sequence"/>
</dbReference>
<gene>
    <name evidence="1" type="ORF">SPRG_04111</name>
</gene>
<accession>A0A067CXF7</accession>
<evidence type="ECO:0008006" key="3">
    <source>
        <dbReference type="Google" id="ProtNLM"/>
    </source>
</evidence>
<dbReference type="OrthoDB" id="76535at2759"/>
<reference evidence="1 2" key="1">
    <citation type="journal article" date="2013" name="PLoS Genet.">
        <title>Distinctive expansion of potential virulence genes in the genome of the oomycete fish pathogen Saprolegnia parasitica.</title>
        <authorList>
            <person name="Jiang R.H."/>
            <person name="de Bruijn I."/>
            <person name="Haas B.J."/>
            <person name="Belmonte R."/>
            <person name="Lobach L."/>
            <person name="Christie J."/>
            <person name="van den Ackerveken G."/>
            <person name="Bottin A."/>
            <person name="Bulone V."/>
            <person name="Diaz-Moreno S.M."/>
            <person name="Dumas B."/>
            <person name="Fan L."/>
            <person name="Gaulin E."/>
            <person name="Govers F."/>
            <person name="Grenville-Briggs L.J."/>
            <person name="Horner N.R."/>
            <person name="Levin J.Z."/>
            <person name="Mammella M."/>
            <person name="Meijer H.J."/>
            <person name="Morris P."/>
            <person name="Nusbaum C."/>
            <person name="Oome S."/>
            <person name="Phillips A.J."/>
            <person name="van Rooyen D."/>
            <person name="Rzeszutek E."/>
            <person name="Saraiva M."/>
            <person name="Secombes C.J."/>
            <person name="Seidl M.F."/>
            <person name="Snel B."/>
            <person name="Stassen J.H."/>
            <person name="Sykes S."/>
            <person name="Tripathy S."/>
            <person name="van den Berg H."/>
            <person name="Vega-Arreguin J.C."/>
            <person name="Wawra S."/>
            <person name="Young S.K."/>
            <person name="Zeng Q."/>
            <person name="Dieguez-Uribeondo J."/>
            <person name="Russ C."/>
            <person name="Tyler B.M."/>
            <person name="van West P."/>
        </authorList>
    </citation>
    <scope>NUCLEOTIDE SEQUENCE [LARGE SCALE GENOMIC DNA]</scope>
    <source>
        <strain evidence="1 2">CBS 223.65</strain>
    </source>
</reference>
<dbReference type="VEuPathDB" id="FungiDB:SPRG_04111"/>
<protein>
    <recommendedName>
        <fullName evidence="3">FUZ/MON1/HPS1 first Longin domain-containing protein</fullName>
    </recommendedName>
</protein>
<dbReference type="GeneID" id="24126579"/>
<name>A0A067CXF7_SAPPC</name>
<proteinExistence type="predicted"/>